<dbReference type="Proteomes" id="UP000655225">
    <property type="component" value="Unassembled WGS sequence"/>
</dbReference>
<keyword evidence="3" id="KW-1185">Reference proteome</keyword>
<name>A0A834ZFY0_TETSI</name>
<keyword evidence="1" id="KW-1133">Transmembrane helix</keyword>
<gene>
    <name evidence="2" type="ORF">HHK36_008201</name>
</gene>
<protein>
    <submittedName>
        <fullName evidence="2">Uncharacterized protein</fullName>
    </submittedName>
</protein>
<keyword evidence="1" id="KW-0812">Transmembrane</keyword>
<keyword evidence="1" id="KW-0472">Membrane</keyword>
<accession>A0A834ZFY0</accession>
<dbReference type="EMBL" id="JABCRI010000005">
    <property type="protein sequence ID" value="KAF8406121.1"/>
    <property type="molecule type" value="Genomic_DNA"/>
</dbReference>
<sequence>MDLEECEGSTKTKPPSCSLATGKTNFPLSSRWEYFAVLGIPLFGPTVVLRHVIPFWFWIVLRHVEAIETYRVSLIHFSCTFH</sequence>
<organism evidence="2 3">
    <name type="scientific">Tetracentron sinense</name>
    <name type="common">Spur-leaf</name>
    <dbReference type="NCBI Taxonomy" id="13715"/>
    <lineage>
        <taxon>Eukaryota</taxon>
        <taxon>Viridiplantae</taxon>
        <taxon>Streptophyta</taxon>
        <taxon>Embryophyta</taxon>
        <taxon>Tracheophyta</taxon>
        <taxon>Spermatophyta</taxon>
        <taxon>Magnoliopsida</taxon>
        <taxon>Trochodendrales</taxon>
        <taxon>Trochodendraceae</taxon>
        <taxon>Tetracentron</taxon>
    </lineage>
</organism>
<evidence type="ECO:0000256" key="1">
    <source>
        <dbReference type="SAM" id="Phobius"/>
    </source>
</evidence>
<comment type="caution">
    <text evidence="2">The sequence shown here is derived from an EMBL/GenBank/DDBJ whole genome shotgun (WGS) entry which is preliminary data.</text>
</comment>
<evidence type="ECO:0000313" key="2">
    <source>
        <dbReference type="EMBL" id="KAF8406121.1"/>
    </source>
</evidence>
<proteinExistence type="predicted"/>
<dbReference type="AlphaFoldDB" id="A0A834ZFY0"/>
<reference evidence="2 3" key="1">
    <citation type="submission" date="2020-04" db="EMBL/GenBank/DDBJ databases">
        <title>Plant Genome Project.</title>
        <authorList>
            <person name="Zhang R.-G."/>
        </authorList>
    </citation>
    <scope>NUCLEOTIDE SEQUENCE [LARGE SCALE GENOMIC DNA]</scope>
    <source>
        <strain evidence="2">YNK0</strain>
        <tissue evidence="2">Leaf</tissue>
    </source>
</reference>
<evidence type="ECO:0000313" key="3">
    <source>
        <dbReference type="Proteomes" id="UP000655225"/>
    </source>
</evidence>
<feature type="transmembrane region" description="Helical" evidence="1">
    <location>
        <begin position="34"/>
        <end position="61"/>
    </location>
</feature>